<sequence length="220" mass="24061">MCRVARSTSAMTPFSFGIGRRVLHFEDKWFLVAKVRHSAHAPFAPARSSTAAPPRTSGRRARNTVASRHRLDSTCAIKQMTSAPAPVDGWGAVQTVILRADHVKSISAILATIGPPTADGSRSREPDSGADDPESMSEKSIAVLTVRLLIEDRYRDPGRFNLIGLNSTRLIGRSVKDESENSGIQEYSTFLHYRTCPQSTVVHSIRVGIAEVKLYTSLDT</sequence>
<protein>
    <submittedName>
        <fullName evidence="2">Uncharacterized protein</fullName>
    </submittedName>
</protein>
<name>A0A4C1V7E7_EUMVA</name>
<evidence type="ECO:0000256" key="1">
    <source>
        <dbReference type="SAM" id="MobiDB-lite"/>
    </source>
</evidence>
<reference evidence="2 3" key="1">
    <citation type="journal article" date="2019" name="Commun. Biol.">
        <title>The bagworm genome reveals a unique fibroin gene that provides high tensile strength.</title>
        <authorList>
            <person name="Kono N."/>
            <person name="Nakamura H."/>
            <person name="Ohtoshi R."/>
            <person name="Tomita M."/>
            <person name="Numata K."/>
            <person name="Arakawa K."/>
        </authorList>
    </citation>
    <scope>NUCLEOTIDE SEQUENCE [LARGE SCALE GENOMIC DNA]</scope>
</reference>
<keyword evidence="3" id="KW-1185">Reference proteome</keyword>
<proteinExistence type="predicted"/>
<dbReference type="AlphaFoldDB" id="A0A4C1V7E7"/>
<feature type="region of interest" description="Disordered" evidence="1">
    <location>
        <begin position="114"/>
        <end position="137"/>
    </location>
</feature>
<feature type="compositionally biased region" description="Low complexity" evidence="1">
    <location>
        <begin position="42"/>
        <end position="56"/>
    </location>
</feature>
<evidence type="ECO:0000313" key="2">
    <source>
        <dbReference type="EMBL" id="GBP34386.1"/>
    </source>
</evidence>
<accession>A0A4C1V7E7</accession>
<organism evidence="2 3">
    <name type="scientific">Eumeta variegata</name>
    <name type="common">Bagworm moth</name>
    <name type="synonym">Eumeta japonica</name>
    <dbReference type="NCBI Taxonomy" id="151549"/>
    <lineage>
        <taxon>Eukaryota</taxon>
        <taxon>Metazoa</taxon>
        <taxon>Ecdysozoa</taxon>
        <taxon>Arthropoda</taxon>
        <taxon>Hexapoda</taxon>
        <taxon>Insecta</taxon>
        <taxon>Pterygota</taxon>
        <taxon>Neoptera</taxon>
        <taxon>Endopterygota</taxon>
        <taxon>Lepidoptera</taxon>
        <taxon>Glossata</taxon>
        <taxon>Ditrysia</taxon>
        <taxon>Tineoidea</taxon>
        <taxon>Psychidae</taxon>
        <taxon>Oiketicinae</taxon>
        <taxon>Eumeta</taxon>
    </lineage>
</organism>
<gene>
    <name evidence="2" type="ORF">EVAR_7439_1</name>
</gene>
<dbReference type="EMBL" id="BGZK01000287">
    <property type="protein sequence ID" value="GBP34386.1"/>
    <property type="molecule type" value="Genomic_DNA"/>
</dbReference>
<evidence type="ECO:0000313" key="3">
    <source>
        <dbReference type="Proteomes" id="UP000299102"/>
    </source>
</evidence>
<feature type="region of interest" description="Disordered" evidence="1">
    <location>
        <begin position="42"/>
        <end position="68"/>
    </location>
</feature>
<dbReference type="Proteomes" id="UP000299102">
    <property type="component" value="Unassembled WGS sequence"/>
</dbReference>
<comment type="caution">
    <text evidence="2">The sequence shown here is derived from an EMBL/GenBank/DDBJ whole genome shotgun (WGS) entry which is preliminary data.</text>
</comment>